<protein>
    <recommendedName>
        <fullName evidence="3">SRPBCC family protein</fullName>
    </recommendedName>
</protein>
<sequence>MAHVEATALVDRNIDELWREIGPFHAVAEWHPMLARVEGSGDEIGALRAAETRDNQHQVERLIALNPEDHRYRYEIMSTDMPVDHYVGDFSARPEDGQHSTVIWSADFEVTAGDETEVASMVRRFLASGVENLARRYA</sequence>
<evidence type="ECO:0000313" key="1">
    <source>
        <dbReference type="EMBL" id="BDY30348.1"/>
    </source>
</evidence>
<evidence type="ECO:0008006" key="3">
    <source>
        <dbReference type="Google" id="ProtNLM"/>
    </source>
</evidence>
<dbReference type="EMBL" id="AP027452">
    <property type="protein sequence ID" value="BDY30348.1"/>
    <property type="molecule type" value="Genomic_DNA"/>
</dbReference>
<accession>A0AAI8TSY8</accession>
<organism evidence="1 2">
    <name type="scientific">Mycolicibacterium mageritense</name>
    <name type="common">Mycobacterium mageritense</name>
    <dbReference type="NCBI Taxonomy" id="53462"/>
    <lineage>
        <taxon>Bacteria</taxon>
        <taxon>Bacillati</taxon>
        <taxon>Actinomycetota</taxon>
        <taxon>Actinomycetes</taxon>
        <taxon>Mycobacteriales</taxon>
        <taxon>Mycobacteriaceae</taxon>
        <taxon>Mycolicibacterium</taxon>
    </lineage>
</organism>
<name>A0AAI8TSY8_MYCME</name>
<dbReference type="SUPFAM" id="SSF55961">
    <property type="entry name" value="Bet v1-like"/>
    <property type="match status" value="1"/>
</dbReference>
<dbReference type="Gene3D" id="3.30.530.20">
    <property type="match status" value="1"/>
</dbReference>
<dbReference type="CDD" id="cd07821">
    <property type="entry name" value="PYR_PYL_RCAR_like"/>
    <property type="match status" value="1"/>
</dbReference>
<dbReference type="InterPro" id="IPR019587">
    <property type="entry name" value="Polyketide_cyclase/dehydratase"/>
</dbReference>
<dbReference type="PANTHER" id="PTHR39332">
    <property type="entry name" value="BLL4707 PROTEIN"/>
    <property type="match status" value="1"/>
</dbReference>
<dbReference type="RefSeq" id="WP_276823927.1">
    <property type="nucleotide sequence ID" value="NZ_AP027452.1"/>
</dbReference>
<dbReference type="Proteomes" id="UP001241092">
    <property type="component" value="Chromosome"/>
</dbReference>
<dbReference type="PANTHER" id="PTHR39332:SF7">
    <property type="entry name" value="SRPBCC FAMILY PROTEIN"/>
    <property type="match status" value="1"/>
</dbReference>
<proteinExistence type="predicted"/>
<gene>
    <name evidence="1" type="ORF">hbim_04291</name>
</gene>
<reference evidence="1" key="1">
    <citation type="submission" date="2023-03" db="EMBL/GenBank/DDBJ databases">
        <title>Draft genome sequence of a Mycolicibacterium mageritense strain H4_3_1 isolated from a hybrid biological-inorganic system reactor.</title>
        <authorList>
            <person name="Feng X."/>
            <person name="Kazama D."/>
            <person name="Sato K."/>
            <person name="Kobayashi H."/>
        </authorList>
    </citation>
    <scope>NUCLEOTIDE SEQUENCE</scope>
    <source>
        <strain evidence="1">H4_3_1</strain>
    </source>
</reference>
<dbReference type="Pfam" id="PF10604">
    <property type="entry name" value="Polyketide_cyc2"/>
    <property type="match status" value="1"/>
</dbReference>
<dbReference type="InterPro" id="IPR023393">
    <property type="entry name" value="START-like_dom_sf"/>
</dbReference>
<dbReference type="AlphaFoldDB" id="A0AAI8TSY8"/>
<evidence type="ECO:0000313" key="2">
    <source>
        <dbReference type="Proteomes" id="UP001241092"/>
    </source>
</evidence>